<accession>A0AAN7JKU1</accession>
<evidence type="ECO:0000256" key="12">
    <source>
        <dbReference type="ARBA" id="ARBA00022840"/>
    </source>
</evidence>
<evidence type="ECO:0000313" key="23">
    <source>
        <dbReference type="EMBL" id="KAK4748162.1"/>
    </source>
</evidence>
<keyword evidence="13 20" id="KW-1133">Transmembrane helix</keyword>
<dbReference type="EC" id="2.7.11.1" evidence="3"/>
<evidence type="ECO:0000256" key="6">
    <source>
        <dbReference type="ARBA" id="ARBA00022679"/>
    </source>
</evidence>
<organism evidence="23 24">
    <name type="scientific">Trapa incisa</name>
    <dbReference type="NCBI Taxonomy" id="236973"/>
    <lineage>
        <taxon>Eukaryota</taxon>
        <taxon>Viridiplantae</taxon>
        <taxon>Streptophyta</taxon>
        <taxon>Embryophyta</taxon>
        <taxon>Tracheophyta</taxon>
        <taxon>Spermatophyta</taxon>
        <taxon>Magnoliopsida</taxon>
        <taxon>eudicotyledons</taxon>
        <taxon>Gunneridae</taxon>
        <taxon>Pentapetalae</taxon>
        <taxon>rosids</taxon>
        <taxon>malvids</taxon>
        <taxon>Myrtales</taxon>
        <taxon>Lythraceae</taxon>
        <taxon>Trapa</taxon>
    </lineage>
</organism>
<keyword evidence="14 20" id="KW-0472">Membrane</keyword>
<dbReference type="Gene3D" id="3.30.200.20">
    <property type="entry name" value="Phosphorylase Kinase, domain 1"/>
    <property type="match status" value="1"/>
</dbReference>
<evidence type="ECO:0000256" key="18">
    <source>
        <dbReference type="ARBA" id="ARBA00048679"/>
    </source>
</evidence>
<evidence type="ECO:0000313" key="24">
    <source>
        <dbReference type="Proteomes" id="UP001345219"/>
    </source>
</evidence>
<keyword evidence="9" id="KW-0677">Repeat</keyword>
<feature type="transmembrane region" description="Helical" evidence="20">
    <location>
        <begin position="553"/>
        <end position="576"/>
    </location>
</feature>
<evidence type="ECO:0000259" key="22">
    <source>
        <dbReference type="PROSITE" id="PS50011"/>
    </source>
</evidence>
<keyword evidence="6" id="KW-0808">Transferase</keyword>
<keyword evidence="24" id="KW-1185">Reference proteome</keyword>
<keyword evidence="12 19" id="KW-0067">ATP-binding</keyword>
<comment type="catalytic activity">
    <reaction evidence="17">
        <text>L-threonyl-[protein] + ATP = O-phospho-L-threonyl-[protein] + ADP + H(+)</text>
        <dbReference type="Rhea" id="RHEA:46608"/>
        <dbReference type="Rhea" id="RHEA-COMP:11060"/>
        <dbReference type="Rhea" id="RHEA-COMP:11605"/>
        <dbReference type="ChEBI" id="CHEBI:15378"/>
        <dbReference type="ChEBI" id="CHEBI:30013"/>
        <dbReference type="ChEBI" id="CHEBI:30616"/>
        <dbReference type="ChEBI" id="CHEBI:61977"/>
        <dbReference type="ChEBI" id="CHEBI:456216"/>
        <dbReference type="EC" id="2.7.11.1"/>
    </reaction>
</comment>
<evidence type="ECO:0000256" key="15">
    <source>
        <dbReference type="ARBA" id="ARBA00023170"/>
    </source>
</evidence>
<dbReference type="InterPro" id="IPR000719">
    <property type="entry name" value="Prot_kinase_dom"/>
</dbReference>
<keyword evidence="8 21" id="KW-0732">Signal</keyword>
<dbReference type="PANTHER" id="PTHR45974">
    <property type="entry name" value="RECEPTOR-LIKE PROTEIN 55"/>
    <property type="match status" value="1"/>
</dbReference>
<evidence type="ECO:0000256" key="17">
    <source>
        <dbReference type="ARBA" id="ARBA00047899"/>
    </source>
</evidence>
<dbReference type="EMBL" id="JAXIOK010000019">
    <property type="protein sequence ID" value="KAK4748162.1"/>
    <property type="molecule type" value="Genomic_DNA"/>
</dbReference>
<protein>
    <recommendedName>
        <fullName evidence="3">non-specific serine/threonine protein kinase</fullName>
        <ecNumber evidence="3">2.7.11.1</ecNumber>
    </recommendedName>
</protein>
<sequence>MMKLRTQGSVFTIWAWFLCHMLLVAAQETDPDEVKALVYVKKNLTDPNGNLRNWKGGNPCTSNWKGVYCFAVNDSDGHIHMHVKELQLFKLNLSGSLSPELGKLKRLEILDFMWNNISGSIPKEIGNIAPLKLLLLNGNRLSGSLPDALGNLVNLTRLQVDENDLSGPIPRSYGNLKNMKHIHFNNNSLSGQIPRELSNMTSLLHLLLDTNNLSGNLPQELSNLPYLRILQLDNNNFDGSEIPESYGSLFNMTKLSLRNCSLAGNIPDLSGIKHLSYIDLSMNRLSGPIPSKKLSDNITTIILSDNSLSGPIPSSFSSLPKLQKLSLENNKLNGSVPGSLWNNINFDSNNTLTLDLENNSLSTIEGDPNPPLNVILKLEDNPVCSNANLTNIRQFCKSRQQTEEQNQIQNHNSSSTCHKDDNYEFVNNSQTSYCASPLTIEYRLKSPSFSYFLPYKYHFEEYLSNELQIMPYQVSVDSFSWESRGRRLRMNLKVFPLKDSHHTIFNVTEVIRMREKFASWSFTPTDFFGPYELLYFPQADSHSVSKAIGKGTLAGSIVGAVACTVAISALISFFIIRKITRDLKSSLSKKYGPRINMNIDGVKSFTFQEMELATNNFHISTKVGQGGYGSVYKGVLSDQTLVAIKRAAEGSLQGQREFLTEIELLSRLHHRNLVSLLGYCDEEGEQMLVYEFMSNGTLHDWLSGRANYYLNFSARLKIALGASKGLLYLHTEANPPVFHRDVKASNILLDSKFIAKVADFGLSKLAPVPDEEGSVPGHVSTVVKGTPGYLDPEYFLTHKLSDKSDVYSLGVVFLELVTGRQPISHGKNIVREANMAKGSGNLSSIIDPKMGTYPKDCIEKFTLLSLKCSDDNPDKRPSMLDVVRELEAIIKMMPETDGLFSKTSSMHFAPSFAESSSYNESHIFSNVSGSDFNSEIISKVIAR</sequence>
<dbReference type="SUPFAM" id="SSF52058">
    <property type="entry name" value="L domain-like"/>
    <property type="match status" value="1"/>
</dbReference>
<evidence type="ECO:0000256" key="16">
    <source>
        <dbReference type="ARBA" id="ARBA00023180"/>
    </source>
</evidence>
<dbReference type="InterPro" id="IPR008271">
    <property type="entry name" value="Ser/Thr_kinase_AS"/>
</dbReference>
<keyword evidence="7 20" id="KW-0812">Transmembrane</keyword>
<evidence type="ECO:0000256" key="13">
    <source>
        <dbReference type="ARBA" id="ARBA00022989"/>
    </source>
</evidence>
<dbReference type="PROSITE" id="PS00108">
    <property type="entry name" value="PROTEIN_KINASE_ST"/>
    <property type="match status" value="1"/>
</dbReference>
<dbReference type="AlphaFoldDB" id="A0AAN7JKU1"/>
<evidence type="ECO:0000256" key="5">
    <source>
        <dbReference type="ARBA" id="ARBA00022614"/>
    </source>
</evidence>
<dbReference type="SMART" id="SM00220">
    <property type="entry name" value="S_TKc"/>
    <property type="match status" value="1"/>
</dbReference>
<keyword evidence="10 19" id="KW-0547">Nucleotide-binding</keyword>
<dbReference type="InterPro" id="IPR017441">
    <property type="entry name" value="Protein_kinase_ATP_BS"/>
</dbReference>
<dbReference type="FunFam" id="3.80.10.10:FF:000387">
    <property type="entry name" value="Probable LRR receptor-like serine/threonine-protein kinase At1g06840"/>
    <property type="match status" value="1"/>
</dbReference>
<dbReference type="Proteomes" id="UP001345219">
    <property type="component" value="Chromosome 12"/>
</dbReference>
<evidence type="ECO:0000256" key="3">
    <source>
        <dbReference type="ARBA" id="ARBA00012513"/>
    </source>
</evidence>
<dbReference type="FunFam" id="1.10.510.10:FF:000453">
    <property type="entry name" value="LRR receptor-like serine/threonine-protein kinase HSL2"/>
    <property type="match status" value="1"/>
</dbReference>
<dbReference type="Gene3D" id="1.10.510.10">
    <property type="entry name" value="Transferase(Phosphotransferase) domain 1"/>
    <property type="match status" value="1"/>
</dbReference>
<feature type="domain" description="Protein kinase" evidence="22">
    <location>
        <begin position="617"/>
        <end position="890"/>
    </location>
</feature>
<dbReference type="GO" id="GO:0016020">
    <property type="term" value="C:membrane"/>
    <property type="evidence" value="ECO:0007669"/>
    <property type="project" value="UniProtKB-SubCell"/>
</dbReference>
<evidence type="ECO:0000256" key="19">
    <source>
        <dbReference type="PROSITE-ProRule" id="PRU10141"/>
    </source>
</evidence>
<evidence type="ECO:0000256" key="7">
    <source>
        <dbReference type="ARBA" id="ARBA00022692"/>
    </source>
</evidence>
<keyword evidence="15" id="KW-0675">Receptor</keyword>
<dbReference type="InterPro" id="IPR001611">
    <property type="entry name" value="Leu-rich_rpt"/>
</dbReference>
<dbReference type="Pfam" id="PF00069">
    <property type="entry name" value="Pkinase"/>
    <property type="match status" value="1"/>
</dbReference>
<comment type="caution">
    <text evidence="23">The sequence shown here is derived from an EMBL/GenBank/DDBJ whole genome shotgun (WGS) entry which is preliminary data.</text>
</comment>
<name>A0AAN7JKU1_9MYRT</name>
<evidence type="ECO:0000256" key="4">
    <source>
        <dbReference type="ARBA" id="ARBA00022527"/>
    </source>
</evidence>
<comment type="catalytic activity">
    <reaction evidence="18">
        <text>L-seryl-[protein] + ATP = O-phospho-L-seryl-[protein] + ADP + H(+)</text>
        <dbReference type="Rhea" id="RHEA:17989"/>
        <dbReference type="Rhea" id="RHEA-COMP:9863"/>
        <dbReference type="Rhea" id="RHEA-COMP:11604"/>
        <dbReference type="ChEBI" id="CHEBI:15378"/>
        <dbReference type="ChEBI" id="CHEBI:29999"/>
        <dbReference type="ChEBI" id="CHEBI:30616"/>
        <dbReference type="ChEBI" id="CHEBI:83421"/>
        <dbReference type="ChEBI" id="CHEBI:456216"/>
        <dbReference type="EC" id="2.7.11.1"/>
    </reaction>
</comment>
<evidence type="ECO:0000256" key="8">
    <source>
        <dbReference type="ARBA" id="ARBA00022729"/>
    </source>
</evidence>
<keyword evidence="5" id="KW-0433">Leucine-rich repeat</keyword>
<dbReference type="PROSITE" id="PS00107">
    <property type="entry name" value="PROTEIN_KINASE_ATP"/>
    <property type="match status" value="1"/>
</dbReference>
<evidence type="ECO:0000256" key="20">
    <source>
        <dbReference type="SAM" id="Phobius"/>
    </source>
</evidence>
<dbReference type="InterPro" id="IPR013210">
    <property type="entry name" value="LRR_N_plant-typ"/>
</dbReference>
<keyword evidence="11" id="KW-0418">Kinase</keyword>
<dbReference type="InterPro" id="IPR032675">
    <property type="entry name" value="LRR_dom_sf"/>
</dbReference>
<feature type="signal peptide" evidence="21">
    <location>
        <begin position="1"/>
        <end position="26"/>
    </location>
</feature>
<keyword evidence="4" id="KW-0723">Serine/threonine-protein kinase</keyword>
<dbReference type="CDD" id="cd14066">
    <property type="entry name" value="STKc_IRAK"/>
    <property type="match status" value="1"/>
</dbReference>
<dbReference type="GO" id="GO:0004674">
    <property type="term" value="F:protein serine/threonine kinase activity"/>
    <property type="evidence" value="ECO:0007669"/>
    <property type="project" value="UniProtKB-KW"/>
</dbReference>
<dbReference type="PROSITE" id="PS50011">
    <property type="entry name" value="PROTEIN_KINASE_DOM"/>
    <property type="match status" value="1"/>
</dbReference>
<evidence type="ECO:0000256" key="1">
    <source>
        <dbReference type="ARBA" id="ARBA00004479"/>
    </source>
</evidence>
<keyword evidence="16" id="KW-0325">Glycoprotein</keyword>
<dbReference type="Pfam" id="PF08263">
    <property type="entry name" value="LRRNT_2"/>
    <property type="match status" value="1"/>
</dbReference>
<dbReference type="Gene3D" id="3.80.10.10">
    <property type="entry name" value="Ribonuclease Inhibitor"/>
    <property type="match status" value="2"/>
</dbReference>
<dbReference type="GO" id="GO:0005524">
    <property type="term" value="F:ATP binding"/>
    <property type="evidence" value="ECO:0007669"/>
    <property type="project" value="UniProtKB-UniRule"/>
</dbReference>
<evidence type="ECO:0000256" key="14">
    <source>
        <dbReference type="ARBA" id="ARBA00023136"/>
    </source>
</evidence>
<dbReference type="Pfam" id="PF23598">
    <property type="entry name" value="LRR_14"/>
    <property type="match status" value="1"/>
</dbReference>
<dbReference type="FunFam" id="3.30.200.20:FF:000328">
    <property type="entry name" value="Leucine-rich repeat protein kinase family protein"/>
    <property type="match status" value="1"/>
</dbReference>
<comment type="subcellular location">
    <subcellularLocation>
        <location evidence="1">Membrane</location>
        <topology evidence="1">Single-pass type I membrane protein</topology>
    </subcellularLocation>
</comment>
<comment type="similarity">
    <text evidence="2">Belongs to the protein kinase superfamily. Ser/Thr protein kinase family.</text>
</comment>
<evidence type="ECO:0000256" key="2">
    <source>
        <dbReference type="ARBA" id="ARBA00008684"/>
    </source>
</evidence>
<evidence type="ECO:0000256" key="21">
    <source>
        <dbReference type="SAM" id="SignalP"/>
    </source>
</evidence>
<feature type="binding site" evidence="19">
    <location>
        <position position="645"/>
    </location>
    <ligand>
        <name>ATP</name>
        <dbReference type="ChEBI" id="CHEBI:30616"/>
    </ligand>
</feature>
<dbReference type="InterPro" id="IPR055414">
    <property type="entry name" value="LRR_R13L4/SHOC2-like"/>
</dbReference>
<evidence type="ECO:0000256" key="10">
    <source>
        <dbReference type="ARBA" id="ARBA00022741"/>
    </source>
</evidence>
<dbReference type="PANTHER" id="PTHR45974:SF216">
    <property type="entry name" value="PROTEIN KINASE DOMAIN-CONTAINING PROTEIN"/>
    <property type="match status" value="1"/>
</dbReference>
<feature type="chain" id="PRO_5042996975" description="non-specific serine/threonine protein kinase" evidence="21">
    <location>
        <begin position="27"/>
        <end position="943"/>
    </location>
</feature>
<reference evidence="23 24" key="1">
    <citation type="journal article" date="2023" name="Hortic Res">
        <title>Pangenome of water caltrop reveals structural variations and asymmetric subgenome divergence after allopolyploidization.</title>
        <authorList>
            <person name="Zhang X."/>
            <person name="Chen Y."/>
            <person name="Wang L."/>
            <person name="Yuan Y."/>
            <person name="Fang M."/>
            <person name="Shi L."/>
            <person name="Lu R."/>
            <person name="Comes H.P."/>
            <person name="Ma Y."/>
            <person name="Chen Y."/>
            <person name="Huang G."/>
            <person name="Zhou Y."/>
            <person name="Zheng Z."/>
            <person name="Qiu Y."/>
        </authorList>
    </citation>
    <scope>NUCLEOTIDE SEQUENCE [LARGE SCALE GENOMIC DNA]</scope>
    <source>
        <tissue evidence="23">Roots</tissue>
    </source>
</reference>
<dbReference type="Pfam" id="PF00560">
    <property type="entry name" value="LRR_1"/>
    <property type="match status" value="2"/>
</dbReference>
<dbReference type="InterPro" id="IPR011009">
    <property type="entry name" value="Kinase-like_dom_sf"/>
</dbReference>
<proteinExistence type="inferred from homology"/>
<gene>
    <name evidence="23" type="ORF">SAY87_014748</name>
</gene>
<dbReference type="SUPFAM" id="SSF56112">
    <property type="entry name" value="Protein kinase-like (PK-like)"/>
    <property type="match status" value="1"/>
</dbReference>
<evidence type="ECO:0000256" key="11">
    <source>
        <dbReference type="ARBA" id="ARBA00022777"/>
    </source>
</evidence>
<evidence type="ECO:0000256" key="9">
    <source>
        <dbReference type="ARBA" id="ARBA00022737"/>
    </source>
</evidence>